<name>A0AAD1UII5_EUPCR</name>
<dbReference type="Proteomes" id="UP001295684">
    <property type="component" value="Unassembled WGS sequence"/>
</dbReference>
<keyword evidence="3" id="KW-1185">Reference proteome</keyword>
<proteinExistence type="predicted"/>
<reference evidence="2" key="1">
    <citation type="submission" date="2023-07" db="EMBL/GenBank/DDBJ databases">
        <authorList>
            <consortium name="AG Swart"/>
            <person name="Singh M."/>
            <person name="Singh A."/>
            <person name="Seah K."/>
            <person name="Emmerich C."/>
        </authorList>
    </citation>
    <scope>NUCLEOTIDE SEQUENCE</scope>
    <source>
        <strain evidence="2">DP1</strain>
    </source>
</reference>
<feature type="compositionally biased region" description="Polar residues" evidence="1">
    <location>
        <begin position="411"/>
        <end position="420"/>
    </location>
</feature>
<protein>
    <submittedName>
        <fullName evidence="2">Uncharacterized protein</fullName>
    </submittedName>
</protein>
<sequence>MSRREKERMSGRKCKLNPPIKLPKQAHTRVVSIFKKMNHEEVADNSDYEEFDQTLQIRRREKLLEQLKALKVNKRSICGTVSGFRKVHREQKERIGKVNQIYKSLIKVYSKNERGLSRTNSKMNSSCSDFGGFSSKNISTSKKRQSQAMVNKELIKVSDRDVDRIIKNIKKRTQRYEQRMSVSQSHNEFLQSTRGERAMEKYNSMMETWRKDSKIISGKINRAIQDSVFVRCDGYRKRKEILDKMDAEKSSSERIGSLYAFKMMLRSERTNPKLFKTAMGTQINSPERDISYGIDQDQEDYKSTLKRKSSMDCQVPSKKIASLLSVENLKKRKNSSNAPMKKFKNTTFSKGMDYQFLQEVGRSSGIWVRMNSREENRPLKGTIVRKPLSFYERSYENMNTRGSSLHEGPAQASSFSYNSTERSRTNEFSTRRSRMRNTSYSGFPMSAAEADQYEGIEVIGRSKLEAETLYVKSIRDKVLMKNHILNDDGEGEPTHDEEEL</sequence>
<dbReference type="EMBL" id="CAMPGE010007118">
    <property type="protein sequence ID" value="CAI2366045.1"/>
    <property type="molecule type" value="Genomic_DNA"/>
</dbReference>
<evidence type="ECO:0000256" key="1">
    <source>
        <dbReference type="SAM" id="MobiDB-lite"/>
    </source>
</evidence>
<evidence type="ECO:0000313" key="2">
    <source>
        <dbReference type="EMBL" id="CAI2366045.1"/>
    </source>
</evidence>
<organism evidence="2 3">
    <name type="scientific">Euplotes crassus</name>
    <dbReference type="NCBI Taxonomy" id="5936"/>
    <lineage>
        <taxon>Eukaryota</taxon>
        <taxon>Sar</taxon>
        <taxon>Alveolata</taxon>
        <taxon>Ciliophora</taxon>
        <taxon>Intramacronucleata</taxon>
        <taxon>Spirotrichea</taxon>
        <taxon>Hypotrichia</taxon>
        <taxon>Euplotida</taxon>
        <taxon>Euplotidae</taxon>
        <taxon>Moneuplotes</taxon>
    </lineage>
</organism>
<evidence type="ECO:0000313" key="3">
    <source>
        <dbReference type="Proteomes" id="UP001295684"/>
    </source>
</evidence>
<dbReference type="AlphaFoldDB" id="A0AAD1UII5"/>
<feature type="region of interest" description="Disordered" evidence="1">
    <location>
        <begin position="400"/>
        <end position="440"/>
    </location>
</feature>
<accession>A0AAD1UII5</accession>
<gene>
    <name evidence="2" type="ORF">ECRASSUSDP1_LOCUS7316</name>
</gene>
<comment type="caution">
    <text evidence="2">The sequence shown here is derived from an EMBL/GenBank/DDBJ whole genome shotgun (WGS) entry which is preliminary data.</text>
</comment>